<dbReference type="EMBL" id="RRYP01003817">
    <property type="protein sequence ID" value="TNV83455.1"/>
    <property type="molecule type" value="Genomic_DNA"/>
</dbReference>
<proteinExistence type="predicted"/>
<evidence type="ECO:0000313" key="4">
    <source>
        <dbReference type="Proteomes" id="UP000785679"/>
    </source>
</evidence>
<gene>
    <name evidence="3" type="ORF">FGO68_gene4915</name>
</gene>
<dbReference type="PROSITE" id="PS51840">
    <property type="entry name" value="C2_NT"/>
    <property type="match status" value="1"/>
</dbReference>
<evidence type="ECO:0000259" key="2">
    <source>
        <dbReference type="PROSITE" id="PS51840"/>
    </source>
</evidence>
<evidence type="ECO:0000313" key="3">
    <source>
        <dbReference type="EMBL" id="TNV83455.1"/>
    </source>
</evidence>
<name>A0A8J8P045_HALGN</name>
<sequence length="294" mass="33765">MTRYIQRLAKKVGSEDYRIHIKILSLHIPQTSPLFVEEQESLLGVYFKLKRGKTRMEGKKRFNIQSSAENGNTLIDEVFEYRSVFYKSQAQDHTFQPKKMSIKVKLESTKQGQKDRVLGKQNFDIARFVGKENVIYQITMEGGVAEATLNVSVVKYTGSKPAQMSGGAGVAQIGEEQHQDLIFNDSSEEEEVATKQEEEQEPEVDMETTKLICMRDGLLNVEQRLQLEVQKLEGVKENIESEFKIFKQLNEYNRNTKRQDVEKLKKAQAEKSKEVQALREKAELIKQIAALKVQ</sequence>
<dbReference type="Pfam" id="PF10358">
    <property type="entry name" value="NT-C2"/>
    <property type="match status" value="1"/>
</dbReference>
<protein>
    <recommendedName>
        <fullName evidence="2">C2 NT-type domain-containing protein</fullName>
    </recommendedName>
</protein>
<comment type="caution">
    <text evidence="3">The sequence shown here is derived from an EMBL/GenBank/DDBJ whole genome shotgun (WGS) entry which is preliminary data.</text>
</comment>
<organism evidence="3 4">
    <name type="scientific">Halteria grandinella</name>
    <dbReference type="NCBI Taxonomy" id="5974"/>
    <lineage>
        <taxon>Eukaryota</taxon>
        <taxon>Sar</taxon>
        <taxon>Alveolata</taxon>
        <taxon>Ciliophora</taxon>
        <taxon>Intramacronucleata</taxon>
        <taxon>Spirotrichea</taxon>
        <taxon>Stichotrichia</taxon>
        <taxon>Sporadotrichida</taxon>
        <taxon>Halteriidae</taxon>
        <taxon>Halteria</taxon>
    </lineage>
</organism>
<reference evidence="3" key="1">
    <citation type="submission" date="2019-06" db="EMBL/GenBank/DDBJ databases">
        <authorList>
            <person name="Zheng W."/>
        </authorList>
    </citation>
    <scope>NUCLEOTIDE SEQUENCE</scope>
    <source>
        <strain evidence="3">QDHG01</strain>
    </source>
</reference>
<accession>A0A8J8P045</accession>
<feature type="coiled-coil region" evidence="1">
    <location>
        <begin position="218"/>
        <end position="281"/>
    </location>
</feature>
<dbReference type="InterPro" id="IPR019448">
    <property type="entry name" value="NT-C2"/>
</dbReference>
<keyword evidence="1" id="KW-0175">Coiled coil</keyword>
<feature type="domain" description="C2 NT-type" evidence="2">
    <location>
        <begin position="7"/>
        <end position="157"/>
    </location>
</feature>
<evidence type="ECO:0000256" key="1">
    <source>
        <dbReference type="SAM" id="Coils"/>
    </source>
</evidence>
<keyword evidence="4" id="KW-1185">Reference proteome</keyword>
<dbReference type="AlphaFoldDB" id="A0A8J8P045"/>
<dbReference type="Proteomes" id="UP000785679">
    <property type="component" value="Unassembled WGS sequence"/>
</dbReference>